<dbReference type="RefSeq" id="WP_046762408.1">
    <property type="nucleotide sequence ID" value="NZ_LBIC01000001.1"/>
</dbReference>
<dbReference type="Proteomes" id="UP000033874">
    <property type="component" value="Unassembled WGS sequence"/>
</dbReference>
<evidence type="ECO:0000259" key="1">
    <source>
        <dbReference type="PROSITE" id="PS50943"/>
    </source>
</evidence>
<feature type="domain" description="HTH cro/C1-type" evidence="1">
    <location>
        <begin position="12"/>
        <end position="66"/>
    </location>
</feature>
<dbReference type="EMBL" id="LBIC01000001">
    <property type="protein sequence ID" value="KKW93974.1"/>
    <property type="molecule type" value="Genomic_DNA"/>
</dbReference>
<dbReference type="PATRIC" id="fig|56193.3.peg.1012"/>
<protein>
    <recommendedName>
        <fullName evidence="1">HTH cro/C1-type domain-containing protein</fullName>
    </recommendedName>
</protein>
<evidence type="ECO:0000313" key="2">
    <source>
        <dbReference type="EMBL" id="KKW93974.1"/>
    </source>
</evidence>
<comment type="caution">
    <text evidence="2">The sequence shown here is derived from an EMBL/GenBank/DDBJ whole genome shotgun (WGS) entry which is preliminary data.</text>
</comment>
<evidence type="ECO:0000313" key="3">
    <source>
        <dbReference type="Proteomes" id="UP000033874"/>
    </source>
</evidence>
<name>A0A0M3AZI9_9SPHN</name>
<dbReference type="CDD" id="cd00093">
    <property type="entry name" value="HTH_XRE"/>
    <property type="match status" value="1"/>
</dbReference>
<accession>A0A0M3AZI9</accession>
<keyword evidence="3" id="KW-1185">Reference proteome</keyword>
<dbReference type="InterPro" id="IPR001387">
    <property type="entry name" value="Cro/C1-type_HTH"/>
</dbReference>
<sequence>MADETTFAGPDLKKIRSALGLNQQSMADALGLTATFIGLMERGERPIEARTARAAKQLLNERAPIYGWRGDLPTFDDDVAIADAVIYWEPLRAGLPPVKVAARGDQPYDCSFGADSGDWSTFDTTGRLLRLFVRFHELTVVHGIPSVDVHSAFLRVPEYRAAVEISTLPDEYQATH</sequence>
<reference evidence="2 3" key="1">
    <citation type="submission" date="2015-04" db="EMBL/GenBank/DDBJ databases">
        <title>Genome sequence of aromatic hydrocarbons-degrading Sphingobium chungbukense DJ77.</title>
        <authorList>
            <person name="Kim Y.-C."/>
            <person name="Chae J.-C."/>
        </authorList>
    </citation>
    <scope>NUCLEOTIDE SEQUENCE [LARGE SCALE GENOMIC DNA]</scope>
    <source>
        <strain evidence="2 3">DJ77</strain>
    </source>
</reference>
<proteinExistence type="predicted"/>
<dbReference type="GO" id="GO:0003677">
    <property type="term" value="F:DNA binding"/>
    <property type="evidence" value="ECO:0007669"/>
    <property type="project" value="InterPro"/>
</dbReference>
<dbReference type="STRING" id="56193.YP76_04910"/>
<dbReference type="InterPro" id="IPR010982">
    <property type="entry name" value="Lambda_DNA-bd_dom_sf"/>
</dbReference>
<dbReference type="Gene3D" id="1.10.260.40">
    <property type="entry name" value="lambda repressor-like DNA-binding domains"/>
    <property type="match status" value="1"/>
</dbReference>
<dbReference type="PROSITE" id="PS50943">
    <property type="entry name" value="HTH_CROC1"/>
    <property type="match status" value="1"/>
</dbReference>
<organism evidence="2 3">
    <name type="scientific">Sphingobium chungbukense</name>
    <dbReference type="NCBI Taxonomy" id="56193"/>
    <lineage>
        <taxon>Bacteria</taxon>
        <taxon>Pseudomonadati</taxon>
        <taxon>Pseudomonadota</taxon>
        <taxon>Alphaproteobacteria</taxon>
        <taxon>Sphingomonadales</taxon>
        <taxon>Sphingomonadaceae</taxon>
        <taxon>Sphingobium</taxon>
    </lineage>
</organism>
<gene>
    <name evidence="2" type="ORF">YP76_04910</name>
</gene>
<dbReference type="SUPFAM" id="SSF47413">
    <property type="entry name" value="lambda repressor-like DNA-binding domains"/>
    <property type="match status" value="1"/>
</dbReference>
<dbReference type="AlphaFoldDB" id="A0A0M3AZI9"/>